<gene>
    <name evidence="1" type="ORF">EV197_0221</name>
</gene>
<dbReference type="AlphaFoldDB" id="A0A4Q7PGJ5"/>
<keyword evidence="2" id="KW-1185">Reference proteome</keyword>
<name>A0A4Q7PGJ5_9FLAO</name>
<protein>
    <submittedName>
        <fullName evidence="1">Uncharacterized protein</fullName>
    </submittedName>
</protein>
<reference evidence="1 2" key="1">
    <citation type="submission" date="2019-02" db="EMBL/GenBank/DDBJ databases">
        <title>Genomic Encyclopedia of Type Strains, Phase IV (KMG-IV): sequencing the most valuable type-strain genomes for metagenomic binning, comparative biology and taxonomic classification.</title>
        <authorList>
            <person name="Goeker M."/>
        </authorList>
    </citation>
    <scope>NUCLEOTIDE SEQUENCE [LARGE SCALE GENOMIC DNA]</scope>
    <source>
        <strain evidence="1 2">DSM 17196</strain>
    </source>
</reference>
<organism evidence="1 2">
    <name type="scientific">Aquimarina brevivitae</name>
    <dbReference type="NCBI Taxonomy" id="323412"/>
    <lineage>
        <taxon>Bacteria</taxon>
        <taxon>Pseudomonadati</taxon>
        <taxon>Bacteroidota</taxon>
        <taxon>Flavobacteriia</taxon>
        <taxon>Flavobacteriales</taxon>
        <taxon>Flavobacteriaceae</taxon>
        <taxon>Aquimarina</taxon>
    </lineage>
</organism>
<comment type="caution">
    <text evidence="1">The sequence shown here is derived from an EMBL/GenBank/DDBJ whole genome shotgun (WGS) entry which is preliminary data.</text>
</comment>
<sequence>MKQSLLNLGKKLTRAEQKNIMGGAKLTTYDPYCDLYEGQIRPGCPCVQGAACMVNVLANDGRGWIPTSGTCQGDVCVP</sequence>
<proteinExistence type="predicted"/>
<accession>A0A4Q7PGJ5</accession>
<dbReference type="OrthoDB" id="1163945at2"/>
<evidence type="ECO:0000313" key="1">
    <source>
        <dbReference type="EMBL" id="RZS99018.1"/>
    </source>
</evidence>
<dbReference type="Proteomes" id="UP000292262">
    <property type="component" value="Unassembled WGS sequence"/>
</dbReference>
<dbReference type="EMBL" id="SGXE01000001">
    <property type="protein sequence ID" value="RZS99018.1"/>
    <property type="molecule type" value="Genomic_DNA"/>
</dbReference>
<dbReference type="RefSeq" id="WP_130284884.1">
    <property type="nucleotide sequence ID" value="NZ_SGXE01000001.1"/>
</dbReference>
<evidence type="ECO:0000313" key="2">
    <source>
        <dbReference type="Proteomes" id="UP000292262"/>
    </source>
</evidence>